<protein>
    <recommendedName>
        <fullName evidence="5">Large ribosomal subunit protein bL25</fullName>
    </recommendedName>
    <alternativeName>
        <fullName evidence="5">General stress protein CTC</fullName>
    </alternativeName>
</protein>
<dbReference type="GO" id="GO:0003735">
    <property type="term" value="F:structural constituent of ribosome"/>
    <property type="evidence" value="ECO:0007669"/>
    <property type="project" value="InterPro"/>
</dbReference>
<organism evidence="8">
    <name type="scientific">uncultured Campylobacterota bacterium</name>
    <dbReference type="NCBI Taxonomy" id="120858"/>
    <lineage>
        <taxon>Bacteria</taxon>
        <taxon>Pseudomonadati</taxon>
        <taxon>Campylobacterota</taxon>
        <taxon>environmental samples</taxon>
    </lineage>
</organism>
<keyword evidence="1 5" id="KW-0699">rRNA-binding</keyword>
<evidence type="ECO:0000313" key="8">
    <source>
        <dbReference type="EMBL" id="CAI78775.1"/>
    </source>
</evidence>
<dbReference type="GO" id="GO:0008097">
    <property type="term" value="F:5S rRNA binding"/>
    <property type="evidence" value="ECO:0007669"/>
    <property type="project" value="InterPro"/>
</dbReference>
<keyword evidence="2 5" id="KW-0694">RNA-binding</keyword>
<dbReference type="InterPro" id="IPR020056">
    <property type="entry name" value="Rbsml_bL25/Gln-tRNA_synth_N"/>
</dbReference>
<dbReference type="NCBIfam" id="NF004129">
    <property type="entry name" value="PRK05618.1-4"/>
    <property type="match status" value="1"/>
</dbReference>
<dbReference type="PANTHER" id="PTHR33284:SF1">
    <property type="entry name" value="RIBOSOMAL PROTEIN L25_GLN-TRNA SYNTHETASE, ANTI-CODON-BINDING DOMAIN-CONTAINING PROTEIN"/>
    <property type="match status" value="1"/>
</dbReference>
<dbReference type="InterPro" id="IPR011035">
    <property type="entry name" value="Ribosomal_bL25/Gln-tRNA_synth"/>
</dbReference>
<dbReference type="SUPFAM" id="SSF50715">
    <property type="entry name" value="Ribosomal protein L25-like"/>
    <property type="match status" value="1"/>
</dbReference>
<dbReference type="NCBIfam" id="TIGR00731">
    <property type="entry name" value="bL25_bact_ctc"/>
    <property type="match status" value="1"/>
</dbReference>
<evidence type="ECO:0000256" key="2">
    <source>
        <dbReference type="ARBA" id="ARBA00022884"/>
    </source>
</evidence>
<dbReference type="EMBL" id="AJ937769">
    <property type="protein sequence ID" value="CAI78775.1"/>
    <property type="molecule type" value="Genomic_DNA"/>
</dbReference>
<dbReference type="Gene3D" id="2.170.120.20">
    <property type="entry name" value="Ribosomal protein L25, beta domain"/>
    <property type="match status" value="1"/>
</dbReference>
<dbReference type="InterPro" id="IPR020057">
    <property type="entry name" value="Ribosomal_bL25_b-dom"/>
</dbReference>
<reference evidence="8" key="1">
    <citation type="journal article" date="2005" name="Environ. Microbiol.">
        <title>Lateral gene transfer and phylogenetic assignment of environmental fosmid clones.</title>
        <authorList>
            <person name="Nesbo C.L."/>
            <person name="Boucher Y."/>
            <person name="Dlutek M."/>
            <person name="Doolittle F.W."/>
        </authorList>
    </citation>
    <scope>NUCLEOTIDE SEQUENCE</scope>
</reference>
<accession>Q2YZL3</accession>
<proteinExistence type="inferred from homology"/>
<evidence type="ECO:0000256" key="3">
    <source>
        <dbReference type="ARBA" id="ARBA00022980"/>
    </source>
</evidence>
<dbReference type="InterPro" id="IPR037121">
    <property type="entry name" value="Ribosomal_bL25_C"/>
</dbReference>
<dbReference type="InterPro" id="IPR020930">
    <property type="entry name" value="Ribosomal_uL5_bac-type"/>
</dbReference>
<comment type="similarity">
    <text evidence="5">Belongs to the bacterial ribosomal protein bL25 family. CTC subfamily.</text>
</comment>
<evidence type="ECO:0000256" key="4">
    <source>
        <dbReference type="ARBA" id="ARBA00023274"/>
    </source>
</evidence>
<feature type="domain" description="Large ribosomal subunit protein bL25 beta" evidence="7">
    <location>
        <begin position="111"/>
        <end position="191"/>
    </location>
</feature>
<dbReference type="HAMAP" id="MF_01334">
    <property type="entry name" value="Ribosomal_bL25_CTC"/>
    <property type="match status" value="1"/>
</dbReference>
<dbReference type="InterPro" id="IPR029751">
    <property type="entry name" value="Ribosomal_L25_dom"/>
</dbReference>
<evidence type="ECO:0000259" key="6">
    <source>
        <dbReference type="Pfam" id="PF01386"/>
    </source>
</evidence>
<keyword evidence="3 5" id="KW-0689">Ribosomal protein</keyword>
<evidence type="ECO:0000259" key="7">
    <source>
        <dbReference type="Pfam" id="PF14693"/>
    </source>
</evidence>
<evidence type="ECO:0000256" key="5">
    <source>
        <dbReference type="HAMAP-Rule" id="MF_01334"/>
    </source>
</evidence>
<dbReference type="AlphaFoldDB" id="Q2YZL3"/>
<feature type="domain" description="Large ribosomal subunit protein bL25 L25" evidence="6">
    <location>
        <begin position="16"/>
        <end position="101"/>
    </location>
</feature>
<dbReference type="CDD" id="cd00495">
    <property type="entry name" value="Ribosomal_L25_TL5_CTC"/>
    <property type="match status" value="1"/>
</dbReference>
<comment type="function">
    <text evidence="5">This is one of the proteins that binds to the 5S RNA in the ribosome where it forms part of the central protuberance.</text>
</comment>
<sequence length="192" mass="21168">MDIIPPILYITRIYMLQGIIRESISKSGTNALRRDGYLIANIYGKGIANINAAFKENEYIRTVRNKETLSFPVSVNGSEMNVVVQSYESHAVTGRLLHVDLMIAQPGVVTHYHIPVTTKGIALGLKNKGLVNISKSRLRVKAAIENVPNSIVVDVTPMDVGDSRLIRDLPKIQNVTFTDSDRVAVVSIIKAK</sequence>
<dbReference type="Pfam" id="PF14693">
    <property type="entry name" value="Ribosomal_TL5_C"/>
    <property type="match status" value="1"/>
</dbReference>
<dbReference type="GO" id="GO:0006412">
    <property type="term" value="P:translation"/>
    <property type="evidence" value="ECO:0007669"/>
    <property type="project" value="UniProtKB-UniRule"/>
</dbReference>
<dbReference type="Pfam" id="PF01386">
    <property type="entry name" value="Ribosomal_L25p"/>
    <property type="match status" value="1"/>
</dbReference>
<keyword evidence="4 5" id="KW-0687">Ribonucleoprotein</keyword>
<dbReference type="Gene3D" id="2.40.240.10">
    <property type="entry name" value="Ribosomal Protein L25, Chain P"/>
    <property type="match status" value="1"/>
</dbReference>
<dbReference type="InterPro" id="IPR001021">
    <property type="entry name" value="Ribosomal_bL25_long"/>
</dbReference>
<gene>
    <name evidence="8" type="primary">rlpY</name>
    <name evidence="5" type="synonym">ctc</name>
    <name evidence="5" type="synonym">rplY</name>
</gene>
<comment type="subunit">
    <text evidence="5">Part of the 50S ribosomal subunit; part of the 5S rRNA/L5/L18/L25 subcomplex. Contacts the 5S rRNA. Binds to the 5S rRNA independently of L5 and L18.</text>
</comment>
<evidence type="ECO:0000256" key="1">
    <source>
        <dbReference type="ARBA" id="ARBA00022730"/>
    </source>
</evidence>
<dbReference type="PANTHER" id="PTHR33284">
    <property type="entry name" value="RIBOSOMAL PROTEIN L25/GLN-TRNA SYNTHETASE, ANTI-CODON-BINDING DOMAIN-CONTAINING PROTEIN"/>
    <property type="match status" value="1"/>
</dbReference>
<dbReference type="GO" id="GO:0022625">
    <property type="term" value="C:cytosolic large ribosomal subunit"/>
    <property type="evidence" value="ECO:0007669"/>
    <property type="project" value="TreeGrafter"/>
</dbReference>
<name>Q2YZL3_9BACT</name>